<dbReference type="Proteomes" id="UP001321861">
    <property type="component" value="Chromosome"/>
</dbReference>
<dbReference type="SUPFAM" id="SSF160631">
    <property type="entry name" value="SMI1/KNR4-like"/>
    <property type="match status" value="1"/>
</dbReference>
<name>A0AAU9CZ45_9LACO</name>
<protein>
    <recommendedName>
        <fullName evidence="1">Knr4/Smi1-like domain-containing protein</fullName>
    </recommendedName>
</protein>
<dbReference type="Pfam" id="PF09346">
    <property type="entry name" value="SMI1_KNR4"/>
    <property type="match status" value="1"/>
</dbReference>
<dbReference type="AlphaFoldDB" id="A0AAU9CZ45"/>
<dbReference type="InterPro" id="IPR037883">
    <property type="entry name" value="Knr4/Smi1-like_sf"/>
</dbReference>
<gene>
    <name evidence="2" type="ORF">XA3_01370</name>
</gene>
<dbReference type="KEGG" id="xap:XA3_01370"/>
<evidence type="ECO:0000313" key="2">
    <source>
        <dbReference type="EMBL" id="BDR57696.1"/>
    </source>
</evidence>
<dbReference type="InterPro" id="IPR018958">
    <property type="entry name" value="Knr4/Smi1-like_dom"/>
</dbReference>
<feature type="domain" description="Knr4/Smi1-like" evidence="1">
    <location>
        <begin position="8"/>
        <end position="142"/>
    </location>
</feature>
<dbReference type="SMART" id="SM00860">
    <property type="entry name" value="SMI1_KNR4"/>
    <property type="match status" value="1"/>
</dbReference>
<evidence type="ECO:0000313" key="3">
    <source>
        <dbReference type="Proteomes" id="UP001321861"/>
    </source>
</evidence>
<sequence length="150" mass="17412">MQKFVDSGKKLTLLDIQGIGINFPKDLVDLYLHYNGGKVDGEKDFYIDEDNDVEVSVQTFLPMKYKRFEFDTLLEEMYQMFAMDKKLIPISYIPFAVDYGGYPYCINTLDHKIYIGYMDDYDGTPESTIRFISNSLAEFIDGMMSESEAY</sequence>
<dbReference type="RefSeq" id="WP_317635645.1">
    <property type="nucleotide sequence ID" value="NZ_AP026802.1"/>
</dbReference>
<keyword evidence="3" id="KW-1185">Reference proteome</keyword>
<reference evidence="2 3" key="1">
    <citation type="journal article" date="2023" name="Microbiol. Spectr.">
        <title>Symbiosis of Carpenter Bees with Uncharacterized Lactic Acid Bacteria Showing NAD Auxotrophy.</title>
        <authorList>
            <person name="Kawasaki S."/>
            <person name="Ozawa K."/>
            <person name="Mori T."/>
            <person name="Yamamoto A."/>
            <person name="Ito M."/>
            <person name="Ohkuma M."/>
            <person name="Sakamoto M."/>
            <person name="Matsutani M."/>
        </authorList>
    </citation>
    <scope>NUCLEOTIDE SEQUENCE [LARGE SCALE GENOMIC DNA]</scope>
    <source>
        <strain evidence="2 3">XA3</strain>
    </source>
</reference>
<accession>A0AAU9CZ45</accession>
<proteinExistence type="predicted"/>
<organism evidence="2 3">
    <name type="scientific">Xylocopilactobacillus apicola</name>
    <dbReference type="NCBI Taxonomy" id="2932184"/>
    <lineage>
        <taxon>Bacteria</taxon>
        <taxon>Bacillati</taxon>
        <taxon>Bacillota</taxon>
        <taxon>Bacilli</taxon>
        <taxon>Lactobacillales</taxon>
        <taxon>Lactobacillaceae</taxon>
        <taxon>Xylocopilactobacillus</taxon>
    </lineage>
</organism>
<evidence type="ECO:0000259" key="1">
    <source>
        <dbReference type="SMART" id="SM00860"/>
    </source>
</evidence>
<dbReference type="Gene3D" id="3.40.1580.10">
    <property type="entry name" value="SMI1/KNR4-like"/>
    <property type="match status" value="1"/>
</dbReference>
<dbReference type="EMBL" id="AP026802">
    <property type="protein sequence ID" value="BDR57696.1"/>
    <property type="molecule type" value="Genomic_DNA"/>
</dbReference>